<comment type="similarity">
    <text evidence="2">Belongs to the nucleobase:cation symporter-2 (NCS2) (TC 2.A.40) family. Azg-like subfamily.</text>
</comment>
<evidence type="ECO:0000256" key="4">
    <source>
        <dbReference type="ARBA" id="ARBA00022692"/>
    </source>
</evidence>
<dbReference type="PANTHER" id="PTHR43337:SF2">
    <property type="entry name" value="XANTHINE_URACIL PERMEASE"/>
    <property type="match status" value="1"/>
</dbReference>
<dbReference type="InterPro" id="IPR006043">
    <property type="entry name" value="NCS2"/>
</dbReference>
<name>A0ABS9H1W3_9BACL</name>
<feature type="transmembrane region" description="Helical" evidence="7">
    <location>
        <begin position="233"/>
        <end position="254"/>
    </location>
</feature>
<evidence type="ECO:0000256" key="7">
    <source>
        <dbReference type="SAM" id="Phobius"/>
    </source>
</evidence>
<dbReference type="Proteomes" id="UP001649381">
    <property type="component" value="Unassembled WGS sequence"/>
</dbReference>
<evidence type="ECO:0000313" key="9">
    <source>
        <dbReference type="Proteomes" id="UP001649381"/>
    </source>
</evidence>
<proteinExistence type="inferred from homology"/>
<sequence>MKQFIENWFRLSVHGTSIKQELVAGITSFFTISYIIIVNPLILADAGIPYYGALMATILVSIISCLFIGIYANAPIILSPGMGVNAFFTYTIVQGMGLTWQEGLGAVVMAGILFCIAAFTPIKSLLSKSVPDSLKHGITVGIGLFLAFIGLQKAGIVEKSPDTFVKLGDLSEPSTLLALLGFIICLTFFVKKIKGGFILSVLLISVLAYFLDLTPQAQPMKGNTSLLIFEADLTSWITMDFWIASFSLALILIVENMGLLHGMLPNEDKFDRSFQSSAFSSVLSGMFGTSPTISTAESASGIAEGGRTGLTAIVAGLLFILSIFAIPVLSGIPDAAIAPVLIVIGGVMMQSIQYIQLDDFTESFPAFMIIALIPLTYSIVDGLAFGFIVYPIIKMAIGQFKQVPKTMYVMASLFILNFVFHFYM</sequence>
<evidence type="ECO:0000256" key="3">
    <source>
        <dbReference type="ARBA" id="ARBA00022448"/>
    </source>
</evidence>
<keyword evidence="5 7" id="KW-1133">Transmembrane helix</keyword>
<dbReference type="PANTHER" id="PTHR43337">
    <property type="entry name" value="XANTHINE/URACIL PERMEASE C887.17-RELATED"/>
    <property type="match status" value="1"/>
</dbReference>
<dbReference type="Pfam" id="PF00860">
    <property type="entry name" value="Xan_ur_permease"/>
    <property type="match status" value="1"/>
</dbReference>
<keyword evidence="6 7" id="KW-0472">Membrane</keyword>
<dbReference type="EMBL" id="JAKIJS010000001">
    <property type="protein sequence ID" value="MCF6137940.1"/>
    <property type="molecule type" value="Genomic_DNA"/>
</dbReference>
<feature type="transmembrane region" description="Helical" evidence="7">
    <location>
        <begin position="48"/>
        <end position="70"/>
    </location>
</feature>
<feature type="transmembrane region" description="Helical" evidence="7">
    <location>
        <begin position="405"/>
        <end position="423"/>
    </location>
</feature>
<keyword evidence="4 7" id="KW-0812">Transmembrane</keyword>
<evidence type="ECO:0000256" key="1">
    <source>
        <dbReference type="ARBA" id="ARBA00004141"/>
    </source>
</evidence>
<feature type="transmembrane region" description="Helical" evidence="7">
    <location>
        <begin position="21"/>
        <end position="42"/>
    </location>
</feature>
<evidence type="ECO:0000256" key="2">
    <source>
        <dbReference type="ARBA" id="ARBA00005697"/>
    </source>
</evidence>
<protein>
    <submittedName>
        <fullName evidence="8">NCS2 family permease</fullName>
    </submittedName>
</protein>
<reference evidence="8 9" key="1">
    <citation type="submission" date="2022-01" db="EMBL/GenBank/DDBJ databases">
        <title>Alkalihalobacillus sp. EGI L200015, a novel bacterium isolated from a salt lake sediment.</title>
        <authorList>
            <person name="Gao L."/>
            <person name="Fang B.-Z."/>
            <person name="Li W.-J."/>
        </authorList>
    </citation>
    <scope>NUCLEOTIDE SEQUENCE [LARGE SCALE GENOMIC DNA]</scope>
    <source>
        <strain evidence="8 9">KCTC 12718</strain>
    </source>
</reference>
<feature type="transmembrane region" description="Helical" evidence="7">
    <location>
        <begin position="134"/>
        <end position="154"/>
    </location>
</feature>
<accession>A0ABS9H1W3</accession>
<feature type="transmembrane region" description="Helical" evidence="7">
    <location>
        <begin position="174"/>
        <end position="190"/>
    </location>
</feature>
<dbReference type="InterPro" id="IPR045018">
    <property type="entry name" value="Azg-like"/>
</dbReference>
<feature type="transmembrane region" description="Helical" evidence="7">
    <location>
        <begin position="197"/>
        <end position="213"/>
    </location>
</feature>
<keyword evidence="3" id="KW-0813">Transport</keyword>
<dbReference type="RefSeq" id="WP_236333966.1">
    <property type="nucleotide sequence ID" value="NZ_JAKIJS010000001.1"/>
</dbReference>
<evidence type="ECO:0000313" key="8">
    <source>
        <dbReference type="EMBL" id="MCF6137940.1"/>
    </source>
</evidence>
<comment type="caution">
    <text evidence="8">The sequence shown here is derived from an EMBL/GenBank/DDBJ whole genome shotgun (WGS) entry which is preliminary data.</text>
</comment>
<gene>
    <name evidence="8" type="ORF">L2716_09420</name>
</gene>
<feature type="transmembrane region" description="Helical" evidence="7">
    <location>
        <begin position="336"/>
        <end position="355"/>
    </location>
</feature>
<feature type="transmembrane region" description="Helical" evidence="7">
    <location>
        <begin position="103"/>
        <end position="122"/>
    </location>
</feature>
<comment type="subcellular location">
    <subcellularLocation>
        <location evidence="1">Membrane</location>
        <topology evidence="1">Multi-pass membrane protein</topology>
    </subcellularLocation>
</comment>
<feature type="transmembrane region" description="Helical" evidence="7">
    <location>
        <begin position="77"/>
        <end position="97"/>
    </location>
</feature>
<feature type="transmembrane region" description="Helical" evidence="7">
    <location>
        <begin position="367"/>
        <end position="393"/>
    </location>
</feature>
<evidence type="ECO:0000256" key="6">
    <source>
        <dbReference type="ARBA" id="ARBA00023136"/>
    </source>
</evidence>
<keyword evidence="9" id="KW-1185">Reference proteome</keyword>
<feature type="transmembrane region" description="Helical" evidence="7">
    <location>
        <begin position="308"/>
        <end position="329"/>
    </location>
</feature>
<evidence type="ECO:0000256" key="5">
    <source>
        <dbReference type="ARBA" id="ARBA00022989"/>
    </source>
</evidence>
<organism evidence="8 9">
    <name type="scientific">Pseudalkalibacillus berkeleyi</name>
    <dbReference type="NCBI Taxonomy" id="1069813"/>
    <lineage>
        <taxon>Bacteria</taxon>
        <taxon>Bacillati</taxon>
        <taxon>Bacillota</taxon>
        <taxon>Bacilli</taxon>
        <taxon>Bacillales</taxon>
        <taxon>Fictibacillaceae</taxon>
        <taxon>Pseudalkalibacillus</taxon>
    </lineage>
</organism>